<feature type="domain" description="AAA+ ATPase" evidence="5">
    <location>
        <begin position="208"/>
        <end position="339"/>
    </location>
</feature>
<dbReference type="AlphaFoldDB" id="A3IZE2"/>
<dbReference type="GO" id="GO:0016887">
    <property type="term" value="F:ATP hydrolysis activity"/>
    <property type="evidence" value="ECO:0007669"/>
    <property type="project" value="InterPro"/>
</dbReference>
<keyword evidence="7" id="KW-1185">Reference proteome</keyword>
<dbReference type="InterPro" id="IPR052381">
    <property type="entry name" value="AAA_domain_protein"/>
</dbReference>
<name>A3IZE2_9CHRO</name>
<evidence type="ECO:0000256" key="3">
    <source>
        <dbReference type="ARBA" id="ARBA00038088"/>
    </source>
</evidence>
<dbReference type="EMBL" id="AAXW01000102">
    <property type="protein sequence ID" value="EAZ88154.1"/>
    <property type="molecule type" value="Genomic_DNA"/>
</dbReference>
<dbReference type="InterPro" id="IPR003593">
    <property type="entry name" value="AAA+_ATPase"/>
</dbReference>
<dbReference type="eggNOG" id="COG0464">
    <property type="taxonomic scope" value="Bacteria"/>
</dbReference>
<dbReference type="SMART" id="SM00382">
    <property type="entry name" value="AAA"/>
    <property type="match status" value="1"/>
</dbReference>
<comment type="caution">
    <text evidence="6">The sequence shown here is derived from an EMBL/GenBank/DDBJ whole genome shotgun (WGS) entry which is preliminary data.</text>
</comment>
<dbReference type="InterPro" id="IPR003959">
    <property type="entry name" value="ATPase_AAA_core"/>
</dbReference>
<evidence type="ECO:0000256" key="2">
    <source>
        <dbReference type="ARBA" id="ARBA00022840"/>
    </source>
</evidence>
<dbReference type="GO" id="GO:0005524">
    <property type="term" value="F:ATP binding"/>
    <property type="evidence" value="ECO:0007669"/>
    <property type="project" value="UniProtKB-KW"/>
</dbReference>
<evidence type="ECO:0000256" key="4">
    <source>
        <dbReference type="ARBA" id="ARBA00040480"/>
    </source>
</evidence>
<keyword evidence="1" id="KW-0547">Nucleotide-binding</keyword>
<dbReference type="PANTHER" id="PTHR42960">
    <property type="entry name" value="YCF46 PROTEIN"/>
    <property type="match status" value="1"/>
</dbReference>
<dbReference type="SUPFAM" id="SSF52540">
    <property type="entry name" value="P-loop containing nucleoside triphosphate hydrolases"/>
    <property type="match status" value="1"/>
</dbReference>
<sequence>MYAIKCNLIDRKYVLKSLGEYNLWNLGLKGFLLPDGTLKPTESWLCCLNQSPGIYVIEGILNPVSHSDRYQIIVANQQLENKKGYKLIFLDTHIEMGEDLAPILPIKEIPLPRGESLKKLLEKYQKNTNSWYTACLGLSKGEVLELLPKAKNPQEILSYKAQKLQSKGLSLPSEPDVPDVAGLDLLKKDLQTIADLFSPTALAVGLRPPKGVMALGLPGTGKSLTCKLAAKYTGALLISLDWTQLYGSTVAETLDNLDYVLKFVDLFGNVILTIDEFEKAIAGALTEGGVTTKLTGKLLNWLQDHTTPVLLFVTINHLQLLPPEMFRRFEYVWFFDNELHNGAMYEIFNLHLSQRFSCWQSNIFTDYEWFDLFTQYRGYTAAEIGTAIKRLHTILYEKLLSASVNLVEELNNYPVRYPQKFHRQLIEVQQEVKASISIPLLAKQLEIIRMNRHFTRPVLGEDTSRFSSYRPQENHSYV</sequence>
<dbReference type="Proteomes" id="UP000003781">
    <property type="component" value="Unassembled WGS sequence"/>
</dbReference>
<dbReference type="InterPro" id="IPR027417">
    <property type="entry name" value="P-loop_NTPase"/>
</dbReference>
<organism evidence="6 7">
    <name type="scientific">Crocosphaera chwakensis CCY0110</name>
    <dbReference type="NCBI Taxonomy" id="391612"/>
    <lineage>
        <taxon>Bacteria</taxon>
        <taxon>Bacillati</taxon>
        <taxon>Cyanobacteriota</taxon>
        <taxon>Cyanophyceae</taxon>
        <taxon>Oscillatoriophycideae</taxon>
        <taxon>Chroococcales</taxon>
        <taxon>Aphanothecaceae</taxon>
        <taxon>Crocosphaera</taxon>
        <taxon>Crocosphaera chwakensis</taxon>
    </lineage>
</organism>
<dbReference type="PANTHER" id="PTHR42960:SF1">
    <property type="entry name" value="YCF46 PROTEIN"/>
    <property type="match status" value="1"/>
</dbReference>
<reference evidence="6 7" key="1">
    <citation type="submission" date="2007-03" db="EMBL/GenBank/DDBJ databases">
        <authorList>
            <person name="Stal L."/>
            <person name="Ferriera S."/>
            <person name="Johnson J."/>
            <person name="Kravitz S."/>
            <person name="Beeson K."/>
            <person name="Sutton G."/>
            <person name="Rogers Y.-H."/>
            <person name="Friedman R."/>
            <person name="Frazier M."/>
            <person name="Venter J.C."/>
        </authorList>
    </citation>
    <scope>NUCLEOTIDE SEQUENCE [LARGE SCALE GENOMIC DNA]</scope>
    <source>
        <strain evidence="6 7">CCY0110</strain>
    </source>
</reference>
<evidence type="ECO:0000256" key="1">
    <source>
        <dbReference type="ARBA" id="ARBA00022741"/>
    </source>
</evidence>
<dbReference type="Pfam" id="PF00004">
    <property type="entry name" value="AAA"/>
    <property type="match status" value="1"/>
</dbReference>
<keyword evidence="2" id="KW-0067">ATP-binding</keyword>
<proteinExistence type="inferred from homology"/>
<accession>A3IZE2</accession>
<evidence type="ECO:0000313" key="7">
    <source>
        <dbReference type="Proteomes" id="UP000003781"/>
    </source>
</evidence>
<evidence type="ECO:0000259" key="5">
    <source>
        <dbReference type="SMART" id="SM00382"/>
    </source>
</evidence>
<dbReference type="Gene3D" id="3.40.50.300">
    <property type="entry name" value="P-loop containing nucleotide triphosphate hydrolases"/>
    <property type="match status" value="1"/>
</dbReference>
<comment type="similarity">
    <text evidence="3">Belongs to the AAA ATPase family. Highly divergent.</text>
</comment>
<gene>
    <name evidence="6" type="ORF">CY0110_14760</name>
</gene>
<protein>
    <recommendedName>
        <fullName evidence="4">Uncharacterized AAA domain-containing protein ycf46</fullName>
    </recommendedName>
</protein>
<dbReference type="OrthoDB" id="9809379at2"/>
<evidence type="ECO:0000313" key="6">
    <source>
        <dbReference type="EMBL" id="EAZ88154.1"/>
    </source>
</evidence>
<dbReference type="RefSeq" id="WP_008278759.1">
    <property type="nucleotide sequence ID" value="NZ_AAXW01000102.1"/>
</dbReference>